<dbReference type="EMBL" id="BSXS01005760">
    <property type="protein sequence ID" value="GME84780.1"/>
    <property type="molecule type" value="Genomic_DNA"/>
</dbReference>
<protein>
    <submittedName>
        <fullName evidence="1">Unnamed protein product</fullName>
    </submittedName>
</protein>
<proteinExistence type="predicted"/>
<evidence type="ECO:0000313" key="2">
    <source>
        <dbReference type="Proteomes" id="UP001165064"/>
    </source>
</evidence>
<accession>A0ACB5TB32</accession>
<organism evidence="1 2">
    <name type="scientific">Ambrosiozyma monospora</name>
    <name type="common">Yeast</name>
    <name type="synonym">Endomycopsis monosporus</name>
    <dbReference type="NCBI Taxonomy" id="43982"/>
    <lineage>
        <taxon>Eukaryota</taxon>
        <taxon>Fungi</taxon>
        <taxon>Dikarya</taxon>
        <taxon>Ascomycota</taxon>
        <taxon>Saccharomycotina</taxon>
        <taxon>Pichiomycetes</taxon>
        <taxon>Pichiales</taxon>
        <taxon>Pichiaceae</taxon>
        <taxon>Ambrosiozyma</taxon>
    </lineage>
</organism>
<dbReference type="Proteomes" id="UP001165064">
    <property type="component" value="Unassembled WGS sequence"/>
</dbReference>
<comment type="caution">
    <text evidence="1">The sequence shown here is derived from an EMBL/GenBank/DDBJ whole genome shotgun (WGS) entry which is preliminary data.</text>
</comment>
<sequence>MKEFRKLYDLLKQNQYLTDSNYHLYLANGLDARSVGICALVYPDISERLDASQSFYEKLTDLFSESESTLLNALELLPKVNNAKVRKQLSLKIAASFSSSQTWAILDQMITDGVSIEYSDIPTKLLCIPELSDLAYLKIYMRLVRRAKNMKTKKLQVYSLMKSIDNTYAHPASMAAVLSQIHFDIREILDPTIFSIMFHIVSHFGCKVVCFKLIYLMRQLSMTPSMQDYYYAMRTQCFGTESDLLIIHIIDCYQDHGEITDDARRLLMKVSVFVKDENLARLVHPGPGDVEKIKAEINYGALEQTFHIKSHRRAKKHPLIHGFGKYSKLRDHFSMKMAYRHIFTPEYYRAREKSIADAKSKQGVGGGRQ</sequence>
<name>A0ACB5TB32_AMBMO</name>
<gene>
    <name evidence="1" type="ORF">Amon02_000708900</name>
</gene>
<reference evidence="1" key="1">
    <citation type="submission" date="2023-04" db="EMBL/GenBank/DDBJ databases">
        <title>Ambrosiozyma monospora NBRC 10751.</title>
        <authorList>
            <person name="Ichikawa N."/>
            <person name="Sato H."/>
            <person name="Tonouchi N."/>
        </authorList>
    </citation>
    <scope>NUCLEOTIDE SEQUENCE</scope>
    <source>
        <strain evidence="1">NBRC 10751</strain>
    </source>
</reference>
<evidence type="ECO:0000313" key="1">
    <source>
        <dbReference type="EMBL" id="GME84780.1"/>
    </source>
</evidence>
<keyword evidence="2" id="KW-1185">Reference proteome</keyword>